<sequence length="188" mass="20473">MDTCGTSLSKSSMVALGSLTIALGCVWTGWSAEERDYGVGRPATQEQIRAWDIDVNSVGEGLPPGQGTVKQGAQVFASKCAMCHGPTGIEGPKDKLVGGHNTLMTAKPLKTIGSYWPYATTLYDYVHRAMPFTAPQSLTPDETYSVVAWLLFQNKIIPEDMVIDAKTLPAIRMPNRDGFVRDPRPDIR</sequence>
<protein>
    <submittedName>
        <fullName evidence="6">Putative sulfite oxidase cytochrome subunit</fullName>
    </submittedName>
</protein>
<dbReference type="AlphaFoldDB" id="A0A1W1I8Y3"/>
<dbReference type="GO" id="GO:0009055">
    <property type="term" value="F:electron transfer activity"/>
    <property type="evidence" value="ECO:0007669"/>
    <property type="project" value="InterPro"/>
</dbReference>
<dbReference type="GO" id="GO:0046872">
    <property type="term" value="F:metal ion binding"/>
    <property type="evidence" value="ECO:0007669"/>
    <property type="project" value="UniProtKB-KW"/>
</dbReference>
<name>A0A1W1I8Y3_9BACT</name>
<dbReference type="PROSITE" id="PS51007">
    <property type="entry name" value="CYTC"/>
    <property type="match status" value="1"/>
</dbReference>
<dbReference type="GO" id="GO:0020037">
    <property type="term" value="F:heme binding"/>
    <property type="evidence" value="ECO:0007669"/>
    <property type="project" value="InterPro"/>
</dbReference>
<dbReference type="SUPFAM" id="SSF46626">
    <property type="entry name" value="Cytochrome c"/>
    <property type="match status" value="1"/>
</dbReference>
<evidence type="ECO:0000256" key="4">
    <source>
        <dbReference type="PROSITE-ProRule" id="PRU00433"/>
    </source>
</evidence>
<evidence type="ECO:0000256" key="1">
    <source>
        <dbReference type="ARBA" id="ARBA00022617"/>
    </source>
</evidence>
<evidence type="ECO:0000256" key="3">
    <source>
        <dbReference type="ARBA" id="ARBA00023004"/>
    </source>
</evidence>
<keyword evidence="3 4" id="KW-0408">Iron</keyword>
<dbReference type="STRING" id="1325564.NSJP_3283"/>
<dbReference type="PANTHER" id="PTHR35008">
    <property type="entry name" value="BLL4482 PROTEIN-RELATED"/>
    <property type="match status" value="1"/>
</dbReference>
<feature type="domain" description="Cytochrome c" evidence="5">
    <location>
        <begin position="67"/>
        <end position="154"/>
    </location>
</feature>
<evidence type="ECO:0000313" key="7">
    <source>
        <dbReference type="Proteomes" id="UP000192042"/>
    </source>
</evidence>
<dbReference type="KEGG" id="nja:NSJP_3283"/>
<proteinExistence type="predicted"/>
<dbReference type="RefSeq" id="WP_197685431.1">
    <property type="nucleotide sequence ID" value="NZ_LT828648.1"/>
</dbReference>
<gene>
    <name evidence="6" type="ORF">NSJP_3283</name>
</gene>
<organism evidence="6 7">
    <name type="scientific">Nitrospira japonica</name>
    <dbReference type="NCBI Taxonomy" id="1325564"/>
    <lineage>
        <taxon>Bacteria</taxon>
        <taxon>Pseudomonadati</taxon>
        <taxon>Nitrospirota</taxon>
        <taxon>Nitrospiria</taxon>
        <taxon>Nitrospirales</taxon>
        <taxon>Nitrospiraceae</taxon>
        <taxon>Nitrospira</taxon>
    </lineage>
</organism>
<dbReference type="Gene3D" id="1.10.760.10">
    <property type="entry name" value="Cytochrome c-like domain"/>
    <property type="match status" value="1"/>
</dbReference>
<keyword evidence="1 4" id="KW-0349">Heme</keyword>
<dbReference type="Pfam" id="PF13442">
    <property type="entry name" value="Cytochrome_CBB3"/>
    <property type="match status" value="1"/>
</dbReference>
<evidence type="ECO:0000256" key="2">
    <source>
        <dbReference type="ARBA" id="ARBA00022723"/>
    </source>
</evidence>
<accession>A0A1W1I8Y3</accession>
<dbReference type="InterPro" id="IPR051459">
    <property type="entry name" value="Cytochrome_c-type_DH"/>
</dbReference>
<dbReference type="EMBL" id="LT828648">
    <property type="protein sequence ID" value="SLM49450.1"/>
    <property type="molecule type" value="Genomic_DNA"/>
</dbReference>
<evidence type="ECO:0000313" key="6">
    <source>
        <dbReference type="EMBL" id="SLM49450.1"/>
    </source>
</evidence>
<dbReference type="InterPro" id="IPR009056">
    <property type="entry name" value="Cyt_c-like_dom"/>
</dbReference>
<dbReference type="InterPro" id="IPR036909">
    <property type="entry name" value="Cyt_c-like_dom_sf"/>
</dbReference>
<keyword evidence="2 4" id="KW-0479">Metal-binding</keyword>
<dbReference type="Proteomes" id="UP000192042">
    <property type="component" value="Chromosome I"/>
</dbReference>
<evidence type="ECO:0000259" key="5">
    <source>
        <dbReference type="PROSITE" id="PS51007"/>
    </source>
</evidence>
<reference evidence="6 7" key="1">
    <citation type="submission" date="2017-03" db="EMBL/GenBank/DDBJ databases">
        <authorList>
            <person name="Afonso C.L."/>
            <person name="Miller P.J."/>
            <person name="Scott M.A."/>
            <person name="Spackman E."/>
            <person name="Goraichik I."/>
            <person name="Dimitrov K.M."/>
            <person name="Suarez D.L."/>
            <person name="Swayne D.E."/>
        </authorList>
    </citation>
    <scope>NUCLEOTIDE SEQUENCE [LARGE SCALE GENOMIC DNA]</scope>
    <source>
        <strain evidence="6">Genome sequencing of Nitrospira japonica strain NJ11</strain>
    </source>
</reference>
<dbReference type="PANTHER" id="PTHR35008:SF8">
    <property type="entry name" value="ALCOHOL DEHYDROGENASE CYTOCHROME C SUBUNIT"/>
    <property type="match status" value="1"/>
</dbReference>
<keyword evidence="7" id="KW-1185">Reference proteome</keyword>